<protein>
    <submittedName>
        <fullName evidence="3">Expansin</fullName>
    </submittedName>
</protein>
<evidence type="ECO:0000313" key="4">
    <source>
        <dbReference type="Proteomes" id="UP000054558"/>
    </source>
</evidence>
<accession>A0A1Y1IS55</accession>
<dbReference type="InterPro" id="IPR002963">
    <property type="entry name" value="Expansin"/>
</dbReference>
<dbReference type="GO" id="GO:0005576">
    <property type="term" value="C:extracellular region"/>
    <property type="evidence" value="ECO:0007669"/>
    <property type="project" value="InterPro"/>
</dbReference>
<gene>
    <name evidence="3" type="ORF">KFL_009200050</name>
</gene>
<dbReference type="PANTHER" id="PTHR31867">
    <property type="entry name" value="EXPANSIN-A15"/>
    <property type="match status" value="1"/>
</dbReference>
<comment type="similarity">
    <text evidence="1">Belongs to the expansin family.</text>
</comment>
<reference evidence="3 4" key="1">
    <citation type="journal article" date="2014" name="Nat. Commun.">
        <title>Klebsormidium flaccidum genome reveals primary factors for plant terrestrial adaptation.</title>
        <authorList>
            <person name="Hori K."/>
            <person name="Maruyama F."/>
            <person name="Fujisawa T."/>
            <person name="Togashi T."/>
            <person name="Yamamoto N."/>
            <person name="Seo M."/>
            <person name="Sato S."/>
            <person name="Yamada T."/>
            <person name="Mori H."/>
            <person name="Tajima N."/>
            <person name="Moriyama T."/>
            <person name="Ikeuchi M."/>
            <person name="Watanabe M."/>
            <person name="Wada H."/>
            <person name="Kobayashi K."/>
            <person name="Saito M."/>
            <person name="Masuda T."/>
            <person name="Sasaki-Sekimoto Y."/>
            <person name="Mashiguchi K."/>
            <person name="Awai K."/>
            <person name="Shimojima M."/>
            <person name="Masuda S."/>
            <person name="Iwai M."/>
            <person name="Nobusawa T."/>
            <person name="Narise T."/>
            <person name="Kondo S."/>
            <person name="Saito H."/>
            <person name="Sato R."/>
            <person name="Murakawa M."/>
            <person name="Ihara Y."/>
            <person name="Oshima-Yamada Y."/>
            <person name="Ohtaka K."/>
            <person name="Satoh M."/>
            <person name="Sonobe K."/>
            <person name="Ishii M."/>
            <person name="Ohtani R."/>
            <person name="Kanamori-Sato M."/>
            <person name="Honoki R."/>
            <person name="Miyazaki D."/>
            <person name="Mochizuki H."/>
            <person name="Umetsu J."/>
            <person name="Higashi K."/>
            <person name="Shibata D."/>
            <person name="Kamiya Y."/>
            <person name="Sato N."/>
            <person name="Nakamura Y."/>
            <person name="Tabata S."/>
            <person name="Ida S."/>
            <person name="Kurokawa K."/>
            <person name="Ohta H."/>
        </authorList>
    </citation>
    <scope>NUCLEOTIDE SEQUENCE [LARGE SCALE GENOMIC DNA]</scope>
    <source>
        <strain evidence="3 4">NIES-2285</strain>
    </source>
</reference>
<feature type="domain" description="Expansin-like CBD" evidence="2">
    <location>
        <begin position="37"/>
        <end position="116"/>
    </location>
</feature>
<dbReference type="OMA" id="FQLHRVP"/>
<evidence type="ECO:0000313" key="3">
    <source>
        <dbReference type="EMBL" id="GAQ92091.1"/>
    </source>
</evidence>
<dbReference type="InterPro" id="IPR007118">
    <property type="entry name" value="Expan_Lol_pI"/>
</dbReference>
<dbReference type="InterPro" id="IPR007117">
    <property type="entry name" value="Expansin_CBD"/>
</dbReference>
<dbReference type="PRINTS" id="PR01225">
    <property type="entry name" value="EXPANSNFAMLY"/>
</dbReference>
<dbReference type="Gene3D" id="2.60.40.760">
    <property type="entry name" value="Expansin, cellulose-binding-like domain"/>
    <property type="match status" value="2"/>
</dbReference>
<name>A0A1Y1IS55_KLENI</name>
<dbReference type="InterPro" id="IPR036749">
    <property type="entry name" value="Expansin_CBD_sf"/>
</dbReference>
<dbReference type="AlphaFoldDB" id="A0A1Y1IS55"/>
<dbReference type="PROSITE" id="PS50843">
    <property type="entry name" value="EXPANSIN_CBD"/>
    <property type="match status" value="2"/>
</dbReference>
<keyword evidence="4" id="KW-1185">Reference proteome</keyword>
<sequence>MAQIVDNVAVGTTPIEYRRVPCPREGPAVVGVVGNPYWLEISVMNLAHWGSYDAMRVKDAGGVWKDLKRDWGTNFVVNEQLRGNISVQISDSESGDMVTLEDCIPEGWTTGNSFACQVNYDDGSKVATSDTGGTLPIVDNVAVGTTPIEYRRVPCPREGPAVVGVVGNPYWLEISVMNLAHWGSYDAMRVKDAGGVWKDLKRDWGTNFVVNEQLRGNISVQISDSESGDMVTLEDCIPEGWTTGNSFACRANYDDGSKNL</sequence>
<organism evidence="3 4">
    <name type="scientific">Klebsormidium nitens</name>
    <name type="common">Green alga</name>
    <name type="synonym">Ulothrix nitens</name>
    <dbReference type="NCBI Taxonomy" id="105231"/>
    <lineage>
        <taxon>Eukaryota</taxon>
        <taxon>Viridiplantae</taxon>
        <taxon>Streptophyta</taxon>
        <taxon>Klebsormidiophyceae</taxon>
        <taxon>Klebsormidiales</taxon>
        <taxon>Klebsormidiaceae</taxon>
        <taxon>Klebsormidium</taxon>
    </lineage>
</organism>
<proteinExistence type="inferred from homology"/>
<dbReference type="GO" id="GO:0009664">
    <property type="term" value="P:plant-type cell wall organization"/>
    <property type="evidence" value="ECO:0007669"/>
    <property type="project" value="InterPro"/>
</dbReference>
<evidence type="ECO:0000259" key="2">
    <source>
        <dbReference type="PROSITE" id="PS50843"/>
    </source>
</evidence>
<dbReference type="Pfam" id="PF01357">
    <property type="entry name" value="Expansin_C"/>
    <property type="match status" value="2"/>
</dbReference>
<evidence type="ECO:0000256" key="1">
    <source>
        <dbReference type="RuleBase" id="RU003460"/>
    </source>
</evidence>
<dbReference type="EMBL" id="DF237869">
    <property type="protein sequence ID" value="GAQ92091.1"/>
    <property type="molecule type" value="Genomic_DNA"/>
</dbReference>
<dbReference type="STRING" id="105231.A0A1Y1IS55"/>
<feature type="domain" description="Expansin-like CBD" evidence="2">
    <location>
        <begin position="170"/>
        <end position="249"/>
    </location>
</feature>
<dbReference type="SUPFAM" id="SSF49590">
    <property type="entry name" value="PHL pollen allergen"/>
    <property type="match status" value="2"/>
</dbReference>
<dbReference type="OrthoDB" id="2020582at2759"/>
<dbReference type="Proteomes" id="UP000054558">
    <property type="component" value="Unassembled WGS sequence"/>
</dbReference>